<feature type="transmembrane region" description="Helical" evidence="8">
    <location>
        <begin position="87"/>
        <end position="112"/>
    </location>
</feature>
<feature type="transmembrane region" description="Helical" evidence="8">
    <location>
        <begin position="177"/>
        <end position="202"/>
    </location>
</feature>
<feature type="transmembrane region" description="Helical" evidence="8">
    <location>
        <begin position="284"/>
        <end position="315"/>
    </location>
</feature>
<dbReference type="InterPro" id="IPR002549">
    <property type="entry name" value="AI-2E-like"/>
</dbReference>
<keyword evidence="3" id="KW-0813">Transport</keyword>
<organism evidence="9 10">
    <name type="scientific">Marinilactibacillus piezotolerans</name>
    <dbReference type="NCBI Taxonomy" id="258723"/>
    <lineage>
        <taxon>Bacteria</taxon>
        <taxon>Bacillati</taxon>
        <taxon>Bacillota</taxon>
        <taxon>Bacilli</taxon>
        <taxon>Lactobacillales</taxon>
        <taxon>Carnobacteriaceae</taxon>
        <taxon>Marinilactibacillus</taxon>
    </lineage>
</organism>
<dbReference type="GO" id="GO:0055085">
    <property type="term" value="P:transmembrane transport"/>
    <property type="evidence" value="ECO:0007669"/>
    <property type="project" value="TreeGrafter"/>
</dbReference>
<keyword evidence="7 8" id="KW-0472">Membrane</keyword>
<keyword evidence="4" id="KW-1003">Cell membrane</keyword>
<evidence type="ECO:0000256" key="7">
    <source>
        <dbReference type="ARBA" id="ARBA00023136"/>
    </source>
</evidence>
<feature type="transmembrane region" description="Helical" evidence="8">
    <location>
        <begin position="243"/>
        <end position="272"/>
    </location>
</feature>
<sequence>MKENYNDNRSTNFKKSWFWKQIIDNKVVSVLLVSLLIFFNIFMLGQISIIFRPVEIILSIVGPPIVFSAIFYYLLSPVVDWLEKKRFTRNTAIAFVFALIILFFIVGINFIVPIIQKQLESLIEKWPTYWNSLMVQLDELLGTEAFTGFMDQLSETSLIGSLSGQASGFLDVTVGGIGSFIGTLTQVGITLFTTPFILYYLLKDGGKVPDNFLKIVPTKIRGNVREILEDINKQISFYVRGQLIVAAAVGVMFWIGFSIVGLDFALTLGIFAGFMNLIPYLGSFLAMIPAVIVAIVDSPFMLVTVLVVFGIEQVLEGRVISPQILGNTLKIHPINIIFLLLVAGRLFGVMGVILAIPGYAVLKIIVSRTFAWYQKHSGLYEEKVSTSDAVLVKKEEND</sequence>
<evidence type="ECO:0000256" key="1">
    <source>
        <dbReference type="ARBA" id="ARBA00004651"/>
    </source>
</evidence>
<dbReference type="GO" id="GO:0005886">
    <property type="term" value="C:plasma membrane"/>
    <property type="evidence" value="ECO:0007669"/>
    <property type="project" value="UniProtKB-SubCell"/>
</dbReference>
<evidence type="ECO:0000256" key="8">
    <source>
        <dbReference type="SAM" id="Phobius"/>
    </source>
</evidence>
<evidence type="ECO:0000256" key="2">
    <source>
        <dbReference type="ARBA" id="ARBA00009773"/>
    </source>
</evidence>
<proteinExistence type="inferred from homology"/>
<keyword evidence="10" id="KW-1185">Reference proteome</keyword>
<reference evidence="10" key="1">
    <citation type="submission" date="2016-10" db="EMBL/GenBank/DDBJ databases">
        <authorList>
            <person name="Varghese N."/>
            <person name="Submissions S."/>
        </authorList>
    </citation>
    <scope>NUCLEOTIDE SEQUENCE [LARGE SCALE GENOMIC DNA]</scope>
    <source>
        <strain evidence="10">DSM 16108</strain>
    </source>
</reference>
<dbReference type="AlphaFoldDB" id="A0A1I3W2Y5"/>
<dbReference type="Proteomes" id="UP000199589">
    <property type="component" value="Unassembled WGS sequence"/>
</dbReference>
<evidence type="ECO:0000256" key="3">
    <source>
        <dbReference type="ARBA" id="ARBA00022448"/>
    </source>
</evidence>
<feature type="transmembrane region" description="Helical" evidence="8">
    <location>
        <begin position="56"/>
        <end position="75"/>
    </location>
</feature>
<dbReference type="EMBL" id="FOSJ01000006">
    <property type="protein sequence ID" value="SFK01825.1"/>
    <property type="molecule type" value="Genomic_DNA"/>
</dbReference>
<gene>
    <name evidence="9" type="ORF">SAMN04488569_100640</name>
</gene>
<dbReference type="STRING" id="258723.GCA_900169305_01917"/>
<feature type="transmembrane region" description="Helical" evidence="8">
    <location>
        <begin position="336"/>
        <end position="360"/>
    </location>
</feature>
<protein>
    <submittedName>
        <fullName evidence="9">Predicted PurR-regulated permease PerM</fullName>
    </submittedName>
</protein>
<evidence type="ECO:0000256" key="5">
    <source>
        <dbReference type="ARBA" id="ARBA00022692"/>
    </source>
</evidence>
<evidence type="ECO:0000256" key="4">
    <source>
        <dbReference type="ARBA" id="ARBA00022475"/>
    </source>
</evidence>
<dbReference type="Pfam" id="PF01594">
    <property type="entry name" value="AI-2E_transport"/>
    <property type="match status" value="1"/>
</dbReference>
<evidence type="ECO:0000313" key="10">
    <source>
        <dbReference type="Proteomes" id="UP000199589"/>
    </source>
</evidence>
<dbReference type="PANTHER" id="PTHR21716:SF53">
    <property type="entry name" value="PERMEASE PERM-RELATED"/>
    <property type="match status" value="1"/>
</dbReference>
<evidence type="ECO:0000256" key="6">
    <source>
        <dbReference type="ARBA" id="ARBA00022989"/>
    </source>
</evidence>
<keyword evidence="5 8" id="KW-0812">Transmembrane</keyword>
<accession>A0A1I3W2Y5</accession>
<evidence type="ECO:0000313" key="9">
    <source>
        <dbReference type="EMBL" id="SFK01825.1"/>
    </source>
</evidence>
<dbReference type="OrthoDB" id="9793390at2"/>
<comment type="subcellular location">
    <subcellularLocation>
        <location evidence="1">Cell membrane</location>
        <topology evidence="1">Multi-pass membrane protein</topology>
    </subcellularLocation>
</comment>
<name>A0A1I3W2Y5_9LACT</name>
<dbReference type="PANTHER" id="PTHR21716">
    <property type="entry name" value="TRANSMEMBRANE PROTEIN"/>
    <property type="match status" value="1"/>
</dbReference>
<dbReference type="RefSeq" id="WP_091896039.1">
    <property type="nucleotide sequence ID" value="NZ_FOSJ01000006.1"/>
</dbReference>
<comment type="similarity">
    <text evidence="2">Belongs to the autoinducer-2 exporter (AI-2E) (TC 2.A.86) family.</text>
</comment>
<keyword evidence="6 8" id="KW-1133">Transmembrane helix</keyword>
<feature type="transmembrane region" description="Helical" evidence="8">
    <location>
        <begin position="27"/>
        <end position="50"/>
    </location>
</feature>